<feature type="transmembrane region" description="Helical" evidence="1">
    <location>
        <begin position="152"/>
        <end position="171"/>
    </location>
</feature>
<keyword evidence="1" id="KW-0472">Membrane</keyword>
<feature type="transmembrane region" description="Helical" evidence="1">
    <location>
        <begin position="62"/>
        <end position="83"/>
    </location>
</feature>
<reference evidence="3" key="2">
    <citation type="journal article" date="2020" name="Microorganisms">
        <title>Osmotic Adaptation and Compatible Solute Biosynthesis of Phototrophic Bacteria as Revealed from Genome Analyses.</title>
        <authorList>
            <person name="Imhoff J.F."/>
            <person name="Rahn T."/>
            <person name="Kunzel S."/>
            <person name="Keller A."/>
            <person name="Neulinger S.C."/>
        </authorList>
    </citation>
    <scope>NUCLEOTIDE SEQUENCE</scope>
    <source>
        <strain evidence="3">IM 151</strain>
    </source>
</reference>
<evidence type="ECO:0000259" key="2">
    <source>
        <dbReference type="Pfam" id="PF02517"/>
    </source>
</evidence>
<feature type="transmembrane region" description="Helical" evidence="1">
    <location>
        <begin position="124"/>
        <end position="145"/>
    </location>
</feature>
<sequence>MKSSGQASELEIPAAELKQAAVLMAILVAIQLALLLLLFSSAPSKVPAYLGFAPGRAGTPGAWVLAALFTAVYVRSAAAISYVRLYLSRIDMLKCLALVAAVLAGVVEEVVFRKLVMDALMDRGFGPVVQVLASALAFGLAHAVWGLRSLAAGLNAVLSTTLLGAALAIVYLAADRSLAPCVAAHVLITALIEPGLILAAIADRLGVWRERRQP</sequence>
<dbReference type="RefSeq" id="WP_200378635.1">
    <property type="nucleotide sequence ID" value="NZ_NRRU01000034.1"/>
</dbReference>
<feature type="domain" description="CAAX prenyl protease 2/Lysostaphin resistance protein A-like" evidence="2">
    <location>
        <begin position="96"/>
        <end position="190"/>
    </location>
</feature>
<dbReference type="EMBL" id="NRRU01000034">
    <property type="protein sequence ID" value="MBK1713248.1"/>
    <property type="molecule type" value="Genomic_DNA"/>
</dbReference>
<dbReference type="Pfam" id="PF02517">
    <property type="entry name" value="Rce1-like"/>
    <property type="match status" value="1"/>
</dbReference>
<dbReference type="PANTHER" id="PTHR36435:SF1">
    <property type="entry name" value="CAAX AMINO TERMINAL PROTEASE FAMILY PROTEIN"/>
    <property type="match status" value="1"/>
</dbReference>
<reference evidence="3" key="1">
    <citation type="submission" date="2017-08" db="EMBL/GenBank/DDBJ databases">
        <authorList>
            <person name="Imhoff J.F."/>
            <person name="Rahn T."/>
            <person name="Kuenzel S."/>
            <person name="Neulinger S.C."/>
        </authorList>
    </citation>
    <scope>NUCLEOTIDE SEQUENCE</scope>
    <source>
        <strain evidence="3">IM 151</strain>
    </source>
</reference>
<feature type="transmembrane region" description="Helical" evidence="1">
    <location>
        <begin position="95"/>
        <end position="112"/>
    </location>
</feature>
<evidence type="ECO:0000313" key="4">
    <source>
        <dbReference type="Proteomes" id="UP001041814"/>
    </source>
</evidence>
<dbReference type="InterPro" id="IPR003675">
    <property type="entry name" value="Rce1/LyrA-like_dom"/>
</dbReference>
<organism evidence="3 4">
    <name type="scientific">Rubrivivax gelatinosus</name>
    <name type="common">Rhodocyclus gelatinosus</name>
    <name type="synonym">Rhodopseudomonas gelatinosa</name>
    <dbReference type="NCBI Taxonomy" id="28068"/>
    <lineage>
        <taxon>Bacteria</taxon>
        <taxon>Pseudomonadati</taxon>
        <taxon>Pseudomonadota</taxon>
        <taxon>Betaproteobacteria</taxon>
        <taxon>Burkholderiales</taxon>
        <taxon>Sphaerotilaceae</taxon>
        <taxon>Rubrivivax</taxon>
    </lineage>
</organism>
<evidence type="ECO:0000313" key="3">
    <source>
        <dbReference type="EMBL" id="MBK1713248.1"/>
    </source>
</evidence>
<name>A0ABS1DU51_RUBGE</name>
<keyword evidence="1" id="KW-0812">Transmembrane</keyword>
<comment type="caution">
    <text evidence="3">The sequence shown here is derived from an EMBL/GenBank/DDBJ whole genome shotgun (WGS) entry which is preliminary data.</text>
</comment>
<keyword evidence="4" id="KW-1185">Reference proteome</keyword>
<feature type="transmembrane region" description="Helical" evidence="1">
    <location>
        <begin position="21"/>
        <end position="42"/>
    </location>
</feature>
<proteinExistence type="predicted"/>
<dbReference type="PANTHER" id="PTHR36435">
    <property type="entry name" value="SLR1288 PROTEIN"/>
    <property type="match status" value="1"/>
</dbReference>
<evidence type="ECO:0000256" key="1">
    <source>
        <dbReference type="SAM" id="Phobius"/>
    </source>
</evidence>
<dbReference type="Proteomes" id="UP001041814">
    <property type="component" value="Unassembled WGS sequence"/>
</dbReference>
<gene>
    <name evidence="3" type="ORF">CKO43_10695</name>
</gene>
<dbReference type="InterPro" id="IPR052710">
    <property type="entry name" value="CAAX_protease"/>
</dbReference>
<keyword evidence="1" id="KW-1133">Transmembrane helix</keyword>
<protein>
    <recommendedName>
        <fullName evidence="2">CAAX prenyl protease 2/Lysostaphin resistance protein A-like domain-containing protein</fullName>
    </recommendedName>
</protein>
<accession>A0ABS1DU51</accession>
<feature type="transmembrane region" description="Helical" evidence="1">
    <location>
        <begin position="177"/>
        <end position="202"/>
    </location>
</feature>